<keyword evidence="3 4" id="KW-0732">Signal</keyword>
<dbReference type="CDD" id="cd13537">
    <property type="entry name" value="PBP2_YvgL_like"/>
    <property type="match status" value="1"/>
</dbReference>
<evidence type="ECO:0000256" key="3">
    <source>
        <dbReference type="ARBA" id="ARBA00022729"/>
    </source>
</evidence>
<gene>
    <name evidence="5" type="primary">modA</name>
    <name evidence="5" type="ORF">MUN89_01765</name>
</gene>
<comment type="similarity">
    <text evidence="1">Belongs to the bacterial solute-binding protein ModA family.</text>
</comment>
<keyword evidence="2" id="KW-0479">Metal-binding</keyword>
<name>A0ABY4EKV9_9BACI</name>
<dbReference type="PIRSF" id="PIRSF004846">
    <property type="entry name" value="ModA"/>
    <property type="match status" value="1"/>
</dbReference>
<dbReference type="PROSITE" id="PS51257">
    <property type="entry name" value="PROKAR_LIPOPROTEIN"/>
    <property type="match status" value="1"/>
</dbReference>
<evidence type="ECO:0000256" key="4">
    <source>
        <dbReference type="SAM" id="SignalP"/>
    </source>
</evidence>
<dbReference type="Proteomes" id="UP000831787">
    <property type="component" value="Chromosome"/>
</dbReference>
<dbReference type="InterPro" id="IPR005950">
    <property type="entry name" value="ModA"/>
</dbReference>
<feature type="chain" id="PRO_5046879381" evidence="4">
    <location>
        <begin position="24"/>
        <end position="254"/>
    </location>
</feature>
<dbReference type="Gene3D" id="3.40.190.10">
    <property type="entry name" value="Periplasmic binding protein-like II"/>
    <property type="match status" value="2"/>
</dbReference>
<reference evidence="5 6" key="1">
    <citation type="submission" date="2022-04" db="EMBL/GenBank/DDBJ databases">
        <title>Halobacillus sp. isolated from saltern.</title>
        <authorList>
            <person name="Won M."/>
            <person name="Lee C.-M."/>
            <person name="Woen H.-Y."/>
            <person name="Kwon S.-W."/>
        </authorList>
    </citation>
    <scope>NUCLEOTIDE SEQUENCE [LARGE SCALE GENOMIC DNA]</scope>
    <source>
        <strain evidence="5 6">SSBR10-3</strain>
    </source>
</reference>
<evidence type="ECO:0000256" key="1">
    <source>
        <dbReference type="ARBA" id="ARBA00009175"/>
    </source>
</evidence>
<evidence type="ECO:0000313" key="5">
    <source>
        <dbReference type="EMBL" id="UOQ44716.1"/>
    </source>
</evidence>
<dbReference type="EMBL" id="CP095073">
    <property type="protein sequence ID" value="UOQ44716.1"/>
    <property type="molecule type" value="Genomic_DNA"/>
</dbReference>
<organism evidence="5 6">
    <name type="scientific">Halobacillus salinarum</name>
    <dbReference type="NCBI Taxonomy" id="2932257"/>
    <lineage>
        <taxon>Bacteria</taxon>
        <taxon>Bacillati</taxon>
        <taxon>Bacillota</taxon>
        <taxon>Bacilli</taxon>
        <taxon>Bacillales</taxon>
        <taxon>Bacillaceae</taxon>
        <taxon>Halobacillus</taxon>
    </lineage>
</organism>
<dbReference type="InterPro" id="IPR050682">
    <property type="entry name" value="ModA/WtpA"/>
</dbReference>
<keyword evidence="6" id="KW-1185">Reference proteome</keyword>
<feature type="signal peptide" evidence="4">
    <location>
        <begin position="1"/>
        <end position="23"/>
    </location>
</feature>
<dbReference type="InterPro" id="IPR041879">
    <property type="entry name" value="YvgL-like_PBP2"/>
</dbReference>
<dbReference type="SUPFAM" id="SSF53850">
    <property type="entry name" value="Periplasmic binding protein-like II"/>
    <property type="match status" value="1"/>
</dbReference>
<dbReference type="PANTHER" id="PTHR30632:SF0">
    <property type="entry name" value="SULFATE-BINDING PROTEIN"/>
    <property type="match status" value="1"/>
</dbReference>
<dbReference type="NCBIfam" id="TIGR01256">
    <property type="entry name" value="modA"/>
    <property type="match status" value="1"/>
</dbReference>
<protein>
    <submittedName>
        <fullName evidence="5">Molybdate ABC transporter substrate-binding protein</fullName>
    </submittedName>
</protein>
<dbReference type="RefSeq" id="WP_244710897.1">
    <property type="nucleotide sequence ID" value="NZ_CP095073.1"/>
</dbReference>
<accession>A0ABY4EKV9</accession>
<sequence length="254" mass="28191">MKRCIFLLLIIVMIAGCSNPAKSNENTELTISAAASLTDAVKDLKDQYEKKHPNVSIQLNLASSGKLAQQIQQGAPADVYLSANQRWMDTLEDDDKIDPDSRFNFTKNTIVLIGLKNNSTNVKSFQDLKPEASVQLAVGDPDSVPAGKYTKETLQTIQKWDKLKEQFVYGSDVRQVLAYVESGNAKLGFVYGSDAKISDKVKVMDQAEDSWHSPIIYPAAIVKDSKAKKEAQSFLDYLKTDAAQETLQKYGFKK</sequence>
<dbReference type="PANTHER" id="PTHR30632">
    <property type="entry name" value="MOLYBDATE-BINDING PERIPLASMIC PROTEIN"/>
    <property type="match status" value="1"/>
</dbReference>
<evidence type="ECO:0000256" key="2">
    <source>
        <dbReference type="ARBA" id="ARBA00022723"/>
    </source>
</evidence>
<evidence type="ECO:0000313" key="6">
    <source>
        <dbReference type="Proteomes" id="UP000831787"/>
    </source>
</evidence>
<proteinExistence type="inferred from homology"/>
<dbReference type="Pfam" id="PF13531">
    <property type="entry name" value="SBP_bac_11"/>
    <property type="match status" value="1"/>
</dbReference>